<dbReference type="AlphaFoldDB" id="A0A1Y2HHG2"/>
<reference evidence="2 3" key="1">
    <citation type="submission" date="2016-07" db="EMBL/GenBank/DDBJ databases">
        <title>Pervasive Adenine N6-methylation of Active Genes in Fungi.</title>
        <authorList>
            <consortium name="DOE Joint Genome Institute"/>
            <person name="Mondo S.J."/>
            <person name="Dannebaum R.O."/>
            <person name="Kuo R.C."/>
            <person name="Labutti K."/>
            <person name="Haridas S."/>
            <person name="Kuo A."/>
            <person name="Salamov A."/>
            <person name="Ahrendt S.R."/>
            <person name="Lipzen A."/>
            <person name="Sullivan W."/>
            <person name="Andreopoulos W.B."/>
            <person name="Clum A."/>
            <person name="Lindquist E."/>
            <person name="Daum C."/>
            <person name="Ramamoorthy G.K."/>
            <person name="Gryganskyi A."/>
            <person name="Culley D."/>
            <person name="Magnuson J.K."/>
            <person name="James T.Y."/>
            <person name="O'Malley M.A."/>
            <person name="Stajich J.E."/>
            <person name="Spatafora J.W."/>
            <person name="Visel A."/>
            <person name="Grigoriev I.V."/>
        </authorList>
    </citation>
    <scope>NUCLEOTIDE SEQUENCE [LARGE SCALE GENOMIC DNA]</scope>
    <source>
        <strain evidence="2 3">PL171</strain>
    </source>
</reference>
<sequence length="83" mass="9107">MHISQLKHLVSAHLNRPILLALSIWLVGFGILGLGSISITDPPPGHPFHGQLDKVLHFSAFSIMAVLLFALPRYVSLEGRQQS</sequence>
<feature type="transmembrane region" description="Helical" evidence="1">
    <location>
        <begin position="20"/>
        <end position="40"/>
    </location>
</feature>
<protein>
    <submittedName>
        <fullName evidence="2">Uncharacterized protein</fullName>
    </submittedName>
</protein>
<evidence type="ECO:0000313" key="2">
    <source>
        <dbReference type="EMBL" id="ORZ33133.1"/>
    </source>
</evidence>
<feature type="transmembrane region" description="Helical" evidence="1">
    <location>
        <begin position="55"/>
        <end position="75"/>
    </location>
</feature>
<proteinExistence type="predicted"/>
<keyword evidence="1" id="KW-0472">Membrane</keyword>
<accession>A0A1Y2HHG2</accession>
<dbReference type="EMBL" id="MCFL01000038">
    <property type="protein sequence ID" value="ORZ33133.1"/>
    <property type="molecule type" value="Genomic_DNA"/>
</dbReference>
<dbReference type="Proteomes" id="UP000193411">
    <property type="component" value="Unassembled WGS sequence"/>
</dbReference>
<name>A0A1Y2HHG2_9FUNG</name>
<comment type="caution">
    <text evidence="2">The sequence shown here is derived from an EMBL/GenBank/DDBJ whole genome shotgun (WGS) entry which is preliminary data.</text>
</comment>
<organism evidence="2 3">
    <name type="scientific">Catenaria anguillulae PL171</name>
    <dbReference type="NCBI Taxonomy" id="765915"/>
    <lineage>
        <taxon>Eukaryota</taxon>
        <taxon>Fungi</taxon>
        <taxon>Fungi incertae sedis</taxon>
        <taxon>Blastocladiomycota</taxon>
        <taxon>Blastocladiomycetes</taxon>
        <taxon>Blastocladiales</taxon>
        <taxon>Catenariaceae</taxon>
        <taxon>Catenaria</taxon>
    </lineage>
</organism>
<evidence type="ECO:0000313" key="3">
    <source>
        <dbReference type="Proteomes" id="UP000193411"/>
    </source>
</evidence>
<gene>
    <name evidence="2" type="ORF">BCR44DRAFT_1514934</name>
</gene>
<keyword evidence="3" id="KW-1185">Reference proteome</keyword>
<keyword evidence="1" id="KW-0812">Transmembrane</keyword>
<evidence type="ECO:0000256" key="1">
    <source>
        <dbReference type="SAM" id="Phobius"/>
    </source>
</evidence>
<keyword evidence="1" id="KW-1133">Transmembrane helix</keyword>